<dbReference type="InterPro" id="IPR000477">
    <property type="entry name" value="RT_dom"/>
</dbReference>
<dbReference type="GO" id="GO:0071897">
    <property type="term" value="P:DNA biosynthetic process"/>
    <property type="evidence" value="ECO:0007669"/>
    <property type="project" value="UniProtKB-ARBA"/>
</dbReference>
<evidence type="ECO:0000256" key="1">
    <source>
        <dbReference type="SAM" id="MobiDB-lite"/>
    </source>
</evidence>
<protein>
    <submittedName>
        <fullName evidence="3">Retrovirus-related Pol polyprotein from type-1 retrotransposable element R2</fullName>
    </submittedName>
</protein>
<dbReference type="PANTHER" id="PTHR47027:SF20">
    <property type="entry name" value="REVERSE TRANSCRIPTASE-LIKE PROTEIN WITH RNA-DIRECTED DNA POLYMERASE DOMAIN"/>
    <property type="match status" value="1"/>
</dbReference>
<dbReference type="EMBL" id="GGMR01020114">
    <property type="protein sequence ID" value="MBY32733.1"/>
    <property type="molecule type" value="Transcribed_RNA"/>
</dbReference>
<dbReference type="InterPro" id="IPR043502">
    <property type="entry name" value="DNA/RNA_pol_sf"/>
</dbReference>
<dbReference type="Pfam" id="PF00078">
    <property type="entry name" value="RVT_1"/>
    <property type="match status" value="1"/>
</dbReference>
<dbReference type="InterPro" id="IPR043128">
    <property type="entry name" value="Rev_trsase/Diguanyl_cyclase"/>
</dbReference>
<dbReference type="PANTHER" id="PTHR47027">
    <property type="entry name" value="REVERSE TRANSCRIPTASE DOMAIN-CONTAINING PROTEIN"/>
    <property type="match status" value="1"/>
</dbReference>
<evidence type="ECO:0000313" key="3">
    <source>
        <dbReference type="EMBL" id="MBY32733.1"/>
    </source>
</evidence>
<dbReference type="PROSITE" id="PS50878">
    <property type="entry name" value="RT_POL"/>
    <property type="match status" value="1"/>
</dbReference>
<sequence>MYTGSSSKVTTSNGMTNIIPIRSGIRQGCPLSGLLFILAIDPVVRTLQDGAEEHSVLAFADDLCLLEDNPEQLQAKINTANTELQRLRLKINPSKCASLHVSGITPVGVRQSTVKIGEQYIKPLKEGEAASFLGAQVGFNIVPHMASLKQISDIGLAIMRSKLAPWQRLDALKTFFFPSTVHLMRLGTFQKTTWEKIDKIIRPEVKATLYVLQEAAGDYLYGSTDKGCCGIRLLAEDSDIAAIDSAFKLLSSPDARVATDARSHVFTTTQNRIGKPPSTEEVGQYLTGEEGGPFSSTREPALEECGPEQEWPQNV</sequence>
<feature type="region of interest" description="Disordered" evidence="1">
    <location>
        <begin position="268"/>
        <end position="315"/>
    </location>
</feature>
<dbReference type="Gene3D" id="3.30.70.270">
    <property type="match status" value="1"/>
</dbReference>
<dbReference type="SUPFAM" id="SSF56672">
    <property type="entry name" value="DNA/RNA polymerases"/>
    <property type="match status" value="1"/>
</dbReference>
<feature type="domain" description="Reverse transcriptase" evidence="2">
    <location>
        <begin position="1"/>
        <end position="137"/>
    </location>
</feature>
<reference evidence="3" key="1">
    <citation type="submission" date="2018-04" db="EMBL/GenBank/DDBJ databases">
        <title>Transcriptome of Schizaphis graminum biotype I.</title>
        <authorList>
            <person name="Scully E.D."/>
            <person name="Geib S.M."/>
            <person name="Palmer N.A."/>
            <person name="Koch K."/>
            <person name="Bradshaw J."/>
            <person name="Heng-Moss T."/>
            <person name="Sarath G."/>
        </authorList>
    </citation>
    <scope>NUCLEOTIDE SEQUENCE</scope>
</reference>
<proteinExistence type="predicted"/>
<evidence type="ECO:0000259" key="2">
    <source>
        <dbReference type="PROSITE" id="PS50878"/>
    </source>
</evidence>
<dbReference type="AlphaFoldDB" id="A0A2S2PTJ5"/>
<organism evidence="3">
    <name type="scientific">Schizaphis graminum</name>
    <name type="common">Green bug aphid</name>
    <dbReference type="NCBI Taxonomy" id="13262"/>
    <lineage>
        <taxon>Eukaryota</taxon>
        <taxon>Metazoa</taxon>
        <taxon>Ecdysozoa</taxon>
        <taxon>Arthropoda</taxon>
        <taxon>Hexapoda</taxon>
        <taxon>Insecta</taxon>
        <taxon>Pterygota</taxon>
        <taxon>Neoptera</taxon>
        <taxon>Paraneoptera</taxon>
        <taxon>Hemiptera</taxon>
        <taxon>Sternorrhyncha</taxon>
        <taxon>Aphidomorpha</taxon>
        <taxon>Aphidoidea</taxon>
        <taxon>Aphididae</taxon>
        <taxon>Aphidini</taxon>
        <taxon>Schizaphis</taxon>
    </lineage>
</organism>
<accession>A0A2S2PTJ5</accession>
<name>A0A2S2PTJ5_SCHGA</name>
<gene>
    <name evidence="3" type="primary">PO21_2</name>
    <name evidence="3" type="ORF">g.125570</name>
</gene>